<protein>
    <recommendedName>
        <fullName evidence="2">dual-specificity kinase</fullName>
        <ecNumber evidence="2">2.7.12.1</ecNumber>
    </recommendedName>
</protein>
<evidence type="ECO:0000256" key="2">
    <source>
        <dbReference type="ARBA" id="ARBA00013203"/>
    </source>
</evidence>
<accession>A0A4P9YET9</accession>
<dbReference type="InterPro" id="IPR017441">
    <property type="entry name" value="Protein_kinase_ATP_BS"/>
</dbReference>
<sequence length="235" mass="27433">MMASIFTRDKKNIGSKKTNNVYKKQSLPRTLASLNLPTANGFDILREPRNGVNLSVQTQKYEDKVFNYTKNSPIAYRNNNLSFFSGYSLAKVNALNLAREKDLNQQTQDMFPMNSQDALKNYDDQLTEYEKSEIHAYKNIYFIGKNEIKKIDCKDSQNNFGFDDERGDYRIVLNDHFAYRFEVFELLGKGSFGQVVKAFDHKHKMFVAVKTIRNKKRFHQQALVEVKILQTLREK</sequence>
<dbReference type="Proteomes" id="UP000281549">
    <property type="component" value="Unassembled WGS sequence"/>
</dbReference>
<proteinExistence type="inferred from homology"/>
<keyword evidence="6" id="KW-0418">Kinase</keyword>
<dbReference type="InterPro" id="IPR042521">
    <property type="entry name" value="DYRK"/>
</dbReference>
<dbReference type="PANTHER" id="PTHR24058">
    <property type="entry name" value="DUAL SPECIFICITY PROTEIN KINASE"/>
    <property type="match status" value="1"/>
</dbReference>
<evidence type="ECO:0000256" key="9">
    <source>
        <dbReference type="ARBA" id="ARBA00049308"/>
    </source>
</evidence>
<dbReference type="AlphaFoldDB" id="A0A4P9YET9"/>
<evidence type="ECO:0000256" key="6">
    <source>
        <dbReference type="ARBA" id="ARBA00022777"/>
    </source>
</evidence>
<evidence type="ECO:0000259" key="12">
    <source>
        <dbReference type="PROSITE" id="PS50011"/>
    </source>
</evidence>
<evidence type="ECO:0000256" key="4">
    <source>
        <dbReference type="ARBA" id="ARBA00022679"/>
    </source>
</evidence>
<evidence type="ECO:0000313" key="14">
    <source>
        <dbReference type="Proteomes" id="UP000281549"/>
    </source>
</evidence>
<dbReference type="InterPro" id="IPR050494">
    <property type="entry name" value="Ser_Thr_dual-spec_kinase"/>
</dbReference>
<gene>
    <name evidence="13" type="ORF">ROZALSC1DRAFT_23915</name>
</gene>
<keyword evidence="3" id="KW-0723">Serine/threonine-protein kinase</keyword>
<comment type="catalytic activity">
    <reaction evidence="8">
        <text>L-seryl-[protein] + ATP = O-phospho-L-seryl-[protein] + ADP + H(+)</text>
        <dbReference type="Rhea" id="RHEA:17989"/>
        <dbReference type="Rhea" id="RHEA-COMP:9863"/>
        <dbReference type="Rhea" id="RHEA-COMP:11604"/>
        <dbReference type="ChEBI" id="CHEBI:15378"/>
        <dbReference type="ChEBI" id="CHEBI:29999"/>
        <dbReference type="ChEBI" id="CHEBI:30616"/>
        <dbReference type="ChEBI" id="CHEBI:83421"/>
        <dbReference type="ChEBI" id="CHEBI:456216"/>
        <dbReference type="EC" id="2.7.12.1"/>
    </reaction>
</comment>
<keyword evidence="4" id="KW-0808">Transferase</keyword>
<dbReference type="GO" id="GO:0004674">
    <property type="term" value="F:protein serine/threonine kinase activity"/>
    <property type="evidence" value="ECO:0007669"/>
    <property type="project" value="UniProtKB-KW"/>
</dbReference>
<evidence type="ECO:0000256" key="10">
    <source>
        <dbReference type="ARBA" id="ARBA00051680"/>
    </source>
</evidence>
<dbReference type="SUPFAM" id="SSF56112">
    <property type="entry name" value="Protein kinase-like (PK-like)"/>
    <property type="match status" value="1"/>
</dbReference>
<dbReference type="InterPro" id="IPR011009">
    <property type="entry name" value="Kinase-like_dom_sf"/>
</dbReference>
<keyword evidence="5 11" id="KW-0547">Nucleotide-binding</keyword>
<evidence type="ECO:0000256" key="5">
    <source>
        <dbReference type="ARBA" id="ARBA00022741"/>
    </source>
</evidence>
<evidence type="ECO:0000313" key="13">
    <source>
        <dbReference type="EMBL" id="RKP17725.1"/>
    </source>
</evidence>
<dbReference type="Gene3D" id="3.30.10.30">
    <property type="entry name" value="DYRK"/>
    <property type="match status" value="1"/>
</dbReference>
<keyword evidence="7 11" id="KW-0067">ATP-binding</keyword>
<comment type="similarity">
    <text evidence="1">Belongs to the protein kinase superfamily. CMGC Ser/Thr protein kinase family. MNB/DYRK subfamily.</text>
</comment>
<dbReference type="InterPro" id="IPR000719">
    <property type="entry name" value="Prot_kinase_dom"/>
</dbReference>
<comment type="catalytic activity">
    <reaction evidence="10">
        <text>L-tyrosyl-[protein] + ATP = O-phospho-L-tyrosyl-[protein] + ADP + H(+)</text>
        <dbReference type="Rhea" id="RHEA:10596"/>
        <dbReference type="Rhea" id="RHEA-COMP:10136"/>
        <dbReference type="Rhea" id="RHEA-COMP:20101"/>
        <dbReference type="ChEBI" id="CHEBI:15378"/>
        <dbReference type="ChEBI" id="CHEBI:30616"/>
        <dbReference type="ChEBI" id="CHEBI:46858"/>
        <dbReference type="ChEBI" id="CHEBI:61978"/>
        <dbReference type="ChEBI" id="CHEBI:456216"/>
        <dbReference type="EC" id="2.7.12.1"/>
    </reaction>
</comment>
<dbReference type="EMBL" id="ML005696">
    <property type="protein sequence ID" value="RKP17725.1"/>
    <property type="molecule type" value="Genomic_DNA"/>
</dbReference>
<reference evidence="14" key="1">
    <citation type="journal article" date="2018" name="Nat. Microbiol.">
        <title>Leveraging single-cell genomics to expand the fungal tree of life.</title>
        <authorList>
            <person name="Ahrendt S.R."/>
            <person name="Quandt C.A."/>
            <person name="Ciobanu D."/>
            <person name="Clum A."/>
            <person name="Salamov A."/>
            <person name="Andreopoulos B."/>
            <person name="Cheng J.F."/>
            <person name="Woyke T."/>
            <person name="Pelin A."/>
            <person name="Henrissat B."/>
            <person name="Reynolds N.K."/>
            <person name="Benny G.L."/>
            <person name="Smith M.E."/>
            <person name="James T.Y."/>
            <person name="Grigoriev I.V."/>
        </authorList>
    </citation>
    <scope>NUCLEOTIDE SEQUENCE [LARGE SCALE GENOMIC DNA]</scope>
    <source>
        <strain evidence="14">CSF55</strain>
    </source>
</reference>
<evidence type="ECO:0000256" key="3">
    <source>
        <dbReference type="ARBA" id="ARBA00022527"/>
    </source>
</evidence>
<feature type="non-terminal residue" evidence="13">
    <location>
        <position position="235"/>
    </location>
</feature>
<dbReference type="Gene3D" id="3.30.200.20">
    <property type="entry name" value="Phosphorylase Kinase, domain 1"/>
    <property type="match status" value="1"/>
</dbReference>
<organism evidence="13 14">
    <name type="scientific">Rozella allomycis (strain CSF55)</name>
    <dbReference type="NCBI Taxonomy" id="988480"/>
    <lineage>
        <taxon>Eukaryota</taxon>
        <taxon>Fungi</taxon>
        <taxon>Fungi incertae sedis</taxon>
        <taxon>Cryptomycota</taxon>
        <taxon>Cryptomycota incertae sedis</taxon>
        <taxon>Rozella</taxon>
    </lineage>
</organism>
<dbReference type="PROSITE" id="PS50011">
    <property type="entry name" value="PROTEIN_KINASE_DOM"/>
    <property type="match status" value="1"/>
</dbReference>
<evidence type="ECO:0000256" key="1">
    <source>
        <dbReference type="ARBA" id="ARBA00008867"/>
    </source>
</evidence>
<dbReference type="PANTHER" id="PTHR24058:SF22">
    <property type="entry name" value="DUAL SPECIFICITY TYROSINE-PHOSPHORYLATION-REGULATED KINASE 4"/>
    <property type="match status" value="1"/>
</dbReference>
<dbReference type="GO" id="GO:0004712">
    <property type="term" value="F:protein serine/threonine/tyrosine kinase activity"/>
    <property type="evidence" value="ECO:0007669"/>
    <property type="project" value="UniProtKB-EC"/>
</dbReference>
<evidence type="ECO:0000256" key="7">
    <source>
        <dbReference type="ARBA" id="ARBA00022840"/>
    </source>
</evidence>
<dbReference type="PROSITE" id="PS00107">
    <property type="entry name" value="PROTEIN_KINASE_ATP"/>
    <property type="match status" value="1"/>
</dbReference>
<dbReference type="GO" id="GO:0005737">
    <property type="term" value="C:cytoplasm"/>
    <property type="evidence" value="ECO:0007669"/>
    <property type="project" value="TreeGrafter"/>
</dbReference>
<comment type="catalytic activity">
    <reaction evidence="9">
        <text>L-threonyl-[protein] + ATP = O-phospho-L-threonyl-[protein] + ADP + H(+)</text>
        <dbReference type="Rhea" id="RHEA:46608"/>
        <dbReference type="Rhea" id="RHEA-COMP:11060"/>
        <dbReference type="Rhea" id="RHEA-COMP:11605"/>
        <dbReference type="ChEBI" id="CHEBI:15378"/>
        <dbReference type="ChEBI" id="CHEBI:30013"/>
        <dbReference type="ChEBI" id="CHEBI:30616"/>
        <dbReference type="ChEBI" id="CHEBI:61977"/>
        <dbReference type="ChEBI" id="CHEBI:456216"/>
        <dbReference type="EC" id="2.7.12.1"/>
    </reaction>
</comment>
<evidence type="ECO:0000256" key="11">
    <source>
        <dbReference type="PROSITE-ProRule" id="PRU10141"/>
    </source>
</evidence>
<feature type="domain" description="Protein kinase" evidence="12">
    <location>
        <begin position="181"/>
        <end position="235"/>
    </location>
</feature>
<name>A0A4P9YET9_ROZAC</name>
<dbReference type="EC" id="2.7.12.1" evidence="2"/>
<evidence type="ECO:0000256" key="8">
    <source>
        <dbReference type="ARBA" id="ARBA00049003"/>
    </source>
</evidence>
<feature type="binding site" evidence="11">
    <location>
        <position position="210"/>
    </location>
    <ligand>
        <name>ATP</name>
        <dbReference type="ChEBI" id="CHEBI:30616"/>
    </ligand>
</feature>
<dbReference type="GO" id="GO:0005524">
    <property type="term" value="F:ATP binding"/>
    <property type="evidence" value="ECO:0007669"/>
    <property type="project" value="UniProtKB-UniRule"/>
</dbReference>
<dbReference type="GO" id="GO:0005856">
    <property type="term" value="C:cytoskeleton"/>
    <property type="evidence" value="ECO:0007669"/>
    <property type="project" value="TreeGrafter"/>
</dbReference>